<evidence type="ECO:0000313" key="2">
    <source>
        <dbReference type="Ensembl" id="ENSLBEP00000031210.1"/>
    </source>
</evidence>
<dbReference type="PROSITE" id="PS50878">
    <property type="entry name" value="RT_POL"/>
    <property type="match status" value="1"/>
</dbReference>
<reference evidence="2" key="1">
    <citation type="submission" date="2025-08" db="UniProtKB">
        <authorList>
            <consortium name="Ensembl"/>
        </authorList>
    </citation>
    <scope>IDENTIFICATION</scope>
</reference>
<name>A0A3Q3NAX5_9LABR</name>
<evidence type="ECO:0000313" key="3">
    <source>
        <dbReference type="Proteomes" id="UP000261660"/>
    </source>
</evidence>
<dbReference type="Ensembl" id="ENSLBET00000032632.1">
    <property type="protein sequence ID" value="ENSLBEP00000031210.1"/>
    <property type="gene ID" value="ENSLBEG00000023571.1"/>
</dbReference>
<dbReference type="InParanoid" id="A0A3Q3NAX5"/>
<dbReference type="Proteomes" id="UP000261660">
    <property type="component" value="Unplaced"/>
</dbReference>
<proteinExistence type="predicted"/>
<dbReference type="SUPFAM" id="SSF56672">
    <property type="entry name" value="DNA/RNA polymerases"/>
    <property type="match status" value="1"/>
</dbReference>
<keyword evidence="3" id="KW-1185">Reference proteome</keyword>
<dbReference type="InterPro" id="IPR043502">
    <property type="entry name" value="DNA/RNA_pol_sf"/>
</dbReference>
<accession>A0A3Q3NAX5</accession>
<reference evidence="2" key="2">
    <citation type="submission" date="2025-09" db="UniProtKB">
        <authorList>
            <consortium name="Ensembl"/>
        </authorList>
    </citation>
    <scope>IDENTIFICATION</scope>
</reference>
<dbReference type="Pfam" id="PF00078">
    <property type="entry name" value="RVT_1"/>
    <property type="match status" value="1"/>
</dbReference>
<dbReference type="GeneTree" id="ENSGT00940000165023"/>
<dbReference type="PANTHER" id="PTHR31635:SF196">
    <property type="entry name" value="REVERSE TRANSCRIPTASE DOMAIN-CONTAINING PROTEIN-RELATED"/>
    <property type="match status" value="1"/>
</dbReference>
<feature type="domain" description="Reverse transcriptase" evidence="1">
    <location>
        <begin position="1"/>
        <end position="132"/>
    </location>
</feature>
<dbReference type="PANTHER" id="PTHR31635">
    <property type="entry name" value="REVERSE TRANSCRIPTASE DOMAIN-CONTAINING PROTEIN-RELATED"/>
    <property type="match status" value="1"/>
</dbReference>
<sequence length="304" mass="34754">SKMKPMRKYKILQFVKGTRQGCPLSPLLFALMLEPLANCIRGSKDIHGVSLGRTTHKITLYADDILLFLTSPETSVPATLSIINEFVLISGYKVNHMKSEAMPLGNFGSTSSFANFPFRWATSGFTYLGTKVSPNAADLWRLNFAPTIKNVKNDLERWHHLPPSWIGRISLILPKLLYPLQMINMKTLQLPGEQGGLAFPNLRFYNWACHTRIIWEWLQSHLNSETSMDEWYPTPFSLLSKLTNDDRKNMTSEIKANPIIRNTMRVWQDMKKYLEKDITSFALIPLTRNVDLCTNKSATLSNQK</sequence>
<protein>
    <recommendedName>
        <fullName evidence="1">Reverse transcriptase domain-containing protein</fullName>
    </recommendedName>
</protein>
<dbReference type="AlphaFoldDB" id="A0A3Q3NAX5"/>
<organism evidence="2 3">
    <name type="scientific">Labrus bergylta</name>
    <name type="common">ballan wrasse</name>
    <dbReference type="NCBI Taxonomy" id="56723"/>
    <lineage>
        <taxon>Eukaryota</taxon>
        <taxon>Metazoa</taxon>
        <taxon>Chordata</taxon>
        <taxon>Craniata</taxon>
        <taxon>Vertebrata</taxon>
        <taxon>Euteleostomi</taxon>
        <taxon>Actinopterygii</taxon>
        <taxon>Neopterygii</taxon>
        <taxon>Teleostei</taxon>
        <taxon>Neoteleostei</taxon>
        <taxon>Acanthomorphata</taxon>
        <taxon>Eupercaria</taxon>
        <taxon>Labriformes</taxon>
        <taxon>Labridae</taxon>
        <taxon>Labrus</taxon>
    </lineage>
</organism>
<dbReference type="InterPro" id="IPR000477">
    <property type="entry name" value="RT_dom"/>
</dbReference>
<evidence type="ECO:0000259" key="1">
    <source>
        <dbReference type="PROSITE" id="PS50878"/>
    </source>
</evidence>
<dbReference type="STRING" id="56723.ENSLBEP00000031210"/>